<evidence type="ECO:0000256" key="3">
    <source>
        <dbReference type="ARBA" id="ARBA00023121"/>
    </source>
</evidence>
<gene>
    <name evidence="5" type="ORF">T459_09057</name>
</gene>
<reference evidence="5 6" key="2">
    <citation type="journal article" date="2017" name="Genome Biol.">
        <title>New reference genome sequences of hot pepper reveal the massive evolution of plant disease-resistance genes by retroduplication.</title>
        <authorList>
            <person name="Kim S."/>
            <person name="Park J."/>
            <person name="Yeom S.I."/>
            <person name="Kim Y.M."/>
            <person name="Seo E."/>
            <person name="Kim K.T."/>
            <person name="Kim M.S."/>
            <person name="Lee J.M."/>
            <person name="Cheong K."/>
            <person name="Shin H.S."/>
            <person name="Kim S.B."/>
            <person name="Han K."/>
            <person name="Lee J."/>
            <person name="Park M."/>
            <person name="Lee H.A."/>
            <person name="Lee H.Y."/>
            <person name="Lee Y."/>
            <person name="Oh S."/>
            <person name="Lee J.H."/>
            <person name="Choi E."/>
            <person name="Choi E."/>
            <person name="Lee S.E."/>
            <person name="Jeon J."/>
            <person name="Kim H."/>
            <person name="Choi G."/>
            <person name="Song H."/>
            <person name="Lee J."/>
            <person name="Lee S.C."/>
            <person name="Kwon J.K."/>
            <person name="Lee H.Y."/>
            <person name="Koo N."/>
            <person name="Hong Y."/>
            <person name="Kim R.W."/>
            <person name="Kang W.H."/>
            <person name="Huh J.H."/>
            <person name="Kang B.C."/>
            <person name="Yang T.J."/>
            <person name="Lee Y.H."/>
            <person name="Bennetzen J.L."/>
            <person name="Choi D."/>
        </authorList>
    </citation>
    <scope>NUCLEOTIDE SEQUENCE [LARGE SCALE GENOMIC DNA]</scope>
    <source>
        <strain evidence="6">cv. CM334</strain>
    </source>
</reference>
<evidence type="ECO:0000256" key="2">
    <source>
        <dbReference type="ARBA" id="ARBA00022448"/>
    </source>
</evidence>
<dbReference type="GO" id="GO:0006869">
    <property type="term" value="P:lipid transport"/>
    <property type="evidence" value="ECO:0007669"/>
    <property type="project" value="InterPro"/>
</dbReference>
<sequence length="81" mass="8724">MLLWHCALMQGGEPGAACCSRVKSMKGMAQTTTDKKAVCNCVKEATNWYASLKDDALKALPSKCGVTLLDTPISKIVNYDV</sequence>
<evidence type="ECO:0000256" key="1">
    <source>
        <dbReference type="ARBA" id="ARBA00009748"/>
    </source>
</evidence>
<dbReference type="InterPro" id="IPR016140">
    <property type="entry name" value="Bifunc_inhib/LTP/seed_store"/>
</dbReference>
<evidence type="ECO:0000259" key="4">
    <source>
        <dbReference type="Pfam" id="PF00234"/>
    </source>
</evidence>
<dbReference type="PRINTS" id="PR00382">
    <property type="entry name" value="LIPIDTRNSFER"/>
</dbReference>
<evidence type="ECO:0000313" key="5">
    <source>
        <dbReference type="EMBL" id="PHT86951.1"/>
    </source>
</evidence>
<organism evidence="5 6">
    <name type="scientific">Capsicum annuum</name>
    <name type="common">Capsicum pepper</name>
    <dbReference type="NCBI Taxonomy" id="4072"/>
    <lineage>
        <taxon>Eukaryota</taxon>
        <taxon>Viridiplantae</taxon>
        <taxon>Streptophyta</taxon>
        <taxon>Embryophyta</taxon>
        <taxon>Tracheophyta</taxon>
        <taxon>Spermatophyta</taxon>
        <taxon>Magnoliopsida</taxon>
        <taxon>eudicotyledons</taxon>
        <taxon>Gunneridae</taxon>
        <taxon>Pentapetalae</taxon>
        <taxon>asterids</taxon>
        <taxon>lamiids</taxon>
        <taxon>Solanales</taxon>
        <taxon>Solanaceae</taxon>
        <taxon>Solanoideae</taxon>
        <taxon>Capsiceae</taxon>
        <taxon>Capsicum</taxon>
    </lineage>
</organism>
<dbReference type="Proteomes" id="UP000222542">
    <property type="component" value="Unassembled WGS sequence"/>
</dbReference>
<dbReference type="EMBL" id="AYRZ02000003">
    <property type="protein sequence ID" value="PHT86951.1"/>
    <property type="molecule type" value="Genomic_DNA"/>
</dbReference>
<name>A0A2G2ZYC2_CAPAN</name>
<dbReference type="SUPFAM" id="SSF47699">
    <property type="entry name" value="Bifunctional inhibitor/lipid-transfer protein/seed storage 2S albumin"/>
    <property type="match status" value="1"/>
</dbReference>
<protein>
    <recommendedName>
        <fullName evidence="4">Bifunctional inhibitor/plant lipid transfer protein/seed storage helical domain-containing protein</fullName>
    </recommendedName>
</protein>
<evidence type="ECO:0000313" key="6">
    <source>
        <dbReference type="Proteomes" id="UP000222542"/>
    </source>
</evidence>
<reference evidence="5 6" key="1">
    <citation type="journal article" date="2014" name="Nat. Genet.">
        <title>Genome sequence of the hot pepper provides insights into the evolution of pungency in Capsicum species.</title>
        <authorList>
            <person name="Kim S."/>
            <person name="Park M."/>
            <person name="Yeom S.I."/>
            <person name="Kim Y.M."/>
            <person name="Lee J.M."/>
            <person name="Lee H.A."/>
            <person name="Seo E."/>
            <person name="Choi J."/>
            <person name="Cheong K."/>
            <person name="Kim K.T."/>
            <person name="Jung K."/>
            <person name="Lee G.W."/>
            <person name="Oh S.K."/>
            <person name="Bae C."/>
            <person name="Kim S.B."/>
            <person name="Lee H.Y."/>
            <person name="Kim S.Y."/>
            <person name="Kim M.S."/>
            <person name="Kang B.C."/>
            <person name="Jo Y.D."/>
            <person name="Yang H.B."/>
            <person name="Jeong H.J."/>
            <person name="Kang W.H."/>
            <person name="Kwon J.K."/>
            <person name="Shin C."/>
            <person name="Lim J.Y."/>
            <person name="Park J.H."/>
            <person name="Huh J.H."/>
            <person name="Kim J.S."/>
            <person name="Kim B.D."/>
            <person name="Cohen O."/>
            <person name="Paran I."/>
            <person name="Suh M.C."/>
            <person name="Lee S.B."/>
            <person name="Kim Y.K."/>
            <person name="Shin Y."/>
            <person name="Noh S.J."/>
            <person name="Park J."/>
            <person name="Seo Y.S."/>
            <person name="Kwon S.Y."/>
            <person name="Kim H.A."/>
            <person name="Park J.M."/>
            <person name="Kim H.J."/>
            <person name="Choi S.B."/>
            <person name="Bosland P.W."/>
            <person name="Reeves G."/>
            <person name="Jo S.H."/>
            <person name="Lee B.W."/>
            <person name="Cho H.T."/>
            <person name="Choi H.S."/>
            <person name="Lee M.S."/>
            <person name="Yu Y."/>
            <person name="Do Choi Y."/>
            <person name="Park B.S."/>
            <person name="van Deynze A."/>
            <person name="Ashrafi H."/>
            <person name="Hill T."/>
            <person name="Kim W.T."/>
            <person name="Pai H.S."/>
            <person name="Ahn H.K."/>
            <person name="Yeam I."/>
            <person name="Giovannoni J.J."/>
            <person name="Rose J.K."/>
            <person name="Sorensen I."/>
            <person name="Lee S.J."/>
            <person name="Kim R.W."/>
            <person name="Choi I.Y."/>
            <person name="Choi B.S."/>
            <person name="Lim J.S."/>
            <person name="Lee Y.H."/>
            <person name="Choi D."/>
        </authorList>
    </citation>
    <scope>NUCLEOTIDE SEQUENCE [LARGE SCALE GENOMIC DNA]</scope>
    <source>
        <strain evidence="6">cv. CM334</strain>
    </source>
</reference>
<feature type="domain" description="Bifunctional inhibitor/plant lipid transfer protein/seed storage helical" evidence="4">
    <location>
        <begin position="6"/>
        <end position="68"/>
    </location>
</feature>
<proteinExistence type="inferred from homology"/>
<dbReference type="STRING" id="4072.A0A2G2ZYC2"/>
<dbReference type="InterPro" id="IPR036312">
    <property type="entry name" value="Bifun_inhib/LTP/seed_sf"/>
</dbReference>
<dbReference type="GO" id="GO:0008289">
    <property type="term" value="F:lipid binding"/>
    <property type="evidence" value="ECO:0007669"/>
    <property type="project" value="UniProtKB-KW"/>
</dbReference>
<dbReference type="Gramene" id="PHT86951">
    <property type="protein sequence ID" value="PHT86951"/>
    <property type="gene ID" value="T459_09057"/>
</dbReference>
<dbReference type="PANTHER" id="PTHR33076">
    <property type="entry name" value="NON-SPECIFIC LIPID-TRANSFER PROTEIN 2-RELATED"/>
    <property type="match status" value="1"/>
</dbReference>
<dbReference type="AlphaFoldDB" id="A0A2G2ZYC2"/>
<dbReference type="CDD" id="cd01960">
    <property type="entry name" value="nsLTP1"/>
    <property type="match status" value="1"/>
</dbReference>
<comment type="caution">
    <text evidence="5">The sequence shown here is derived from an EMBL/GenBank/DDBJ whole genome shotgun (WGS) entry which is preliminary data.</text>
</comment>
<keyword evidence="6" id="KW-1185">Reference proteome</keyword>
<comment type="similarity">
    <text evidence="1">Belongs to the plant LTP family.</text>
</comment>
<dbReference type="InterPro" id="IPR000528">
    <property type="entry name" value="Plant_nsLTP"/>
</dbReference>
<dbReference type="Gene3D" id="1.10.110.10">
    <property type="entry name" value="Plant lipid-transfer and hydrophobic proteins"/>
    <property type="match status" value="1"/>
</dbReference>
<dbReference type="Pfam" id="PF00234">
    <property type="entry name" value="Tryp_alpha_amyl"/>
    <property type="match status" value="1"/>
</dbReference>
<keyword evidence="3" id="KW-0446">Lipid-binding</keyword>
<accession>A0A2G2ZYC2</accession>
<keyword evidence="2" id="KW-0813">Transport</keyword>